<dbReference type="AlphaFoldDB" id="A0A8S9XM91"/>
<dbReference type="EMBL" id="WIXP02000007">
    <property type="protein sequence ID" value="KAF6208715.1"/>
    <property type="molecule type" value="Genomic_DNA"/>
</dbReference>
<evidence type="ECO:0000313" key="1">
    <source>
        <dbReference type="EMBL" id="KAF6208715.1"/>
    </source>
</evidence>
<sequence>MRSLAFASVELGPLWRGDARFQPALHTQPLFTSPDCVVGEMSFTDFEEGILFDNDDPDFDNNNHLHIKMSAMTLDSGEFFLPTEDIPVSNCYKNLAIRDTSGEICVLT</sequence>
<organism evidence="1 2">
    <name type="scientific">Apolygus lucorum</name>
    <name type="common">Small green plant bug</name>
    <name type="synonym">Lygocoris lucorum</name>
    <dbReference type="NCBI Taxonomy" id="248454"/>
    <lineage>
        <taxon>Eukaryota</taxon>
        <taxon>Metazoa</taxon>
        <taxon>Ecdysozoa</taxon>
        <taxon>Arthropoda</taxon>
        <taxon>Hexapoda</taxon>
        <taxon>Insecta</taxon>
        <taxon>Pterygota</taxon>
        <taxon>Neoptera</taxon>
        <taxon>Paraneoptera</taxon>
        <taxon>Hemiptera</taxon>
        <taxon>Heteroptera</taxon>
        <taxon>Panheteroptera</taxon>
        <taxon>Cimicomorpha</taxon>
        <taxon>Miridae</taxon>
        <taxon>Mirini</taxon>
        <taxon>Apolygus</taxon>
    </lineage>
</organism>
<accession>A0A8S9XM91</accession>
<reference evidence="1" key="1">
    <citation type="journal article" date="2021" name="Mol. Ecol. Resour.">
        <title>Apolygus lucorum genome provides insights into omnivorousness and mesophyll feeding.</title>
        <authorList>
            <person name="Liu Y."/>
            <person name="Liu H."/>
            <person name="Wang H."/>
            <person name="Huang T."/>
            <person name="Liu B."/>
            <person name="Yang B."/>
            <person name="Yin L."/>
            <person name="Li B."/>
            <person name="Zhang Y."/>
            <person name="Zhang S."/>
            <person name="Jiang F."/>
            <person name="Zhang X."/>
            <person name="Ren Y."/>
            <person name="Wang B."/>
            <person name="Wang S."/>
            <person name="Lu Y."/>
            <person name="Wu K."/>
            <person name="Fan W."/>
            <person name="Wang G."/>
        </authorList>
    </citation>
    <scope>NUCLEOTIDE SEQUENCE</scope>
    <source>
        <strain evidence="1">12Hb</strain>
    </source>
</reference>
<name>A0A8S9XM91_APOLU</name>
<dbReference type="Proteomes" id="UP000466442">
    <property type="component" value="Unassembled WGS sequence"/>
</dbReference>
<protein>
    <submittedName>
        <fullName evidence="1">Uncharacterized protein</fullName>
    </submittedName>
</protein>
<comment type="caution">
    <text evidence="1">The sequence shown here is derived from an EMBL/GenBank/DDBJ whole genome shotgun (WGS) entry which is preliminary data.</text>
</comment>
<keyword evidence="2" id="KW-1185">Reference proteome</keyword>
<evidence type="ECO:0000313" key="2">
    <source>
        <dbReference type="Proteomes" id="UP000466442"/>
    </source>
</evidence>
<proteinExistence type="predicted"/>
<gene>
    <name evidence="1" type="ORF">GE061_017173</name>
</gene>